<reference evidence="4 5" key="1">
    <citation type="submission" date="2016-10" db="EMBL/GenBank/DDBJ databases">
        <title>Complete Genome Sequence of Flavobacterium sp. PK15.</title>
        <authorList>
            <person name="Ekwe A."/>
            <person name="Kim S.B."/>
        </authorList>
    </citation>
    <scope>NUCLEOTIDE SEQUENCE [LARGE SCALE GENOMIC DNA]</scope>
    <source>
        <strain evidence="4 5">PK15</strain>
    </source>
</reference>
<dbReference type="InterPro" id="IPR054491">
    <property type="entry name" value="MGH1-like_GH"/>
</dbReference>
<dbReference type="GO" id="GO:0016787">
    <property type="term" value="F:hydrolase activity"/>
    <property type="evidence" value="ECO:0007669"/>
    <property type="project" value="UniProtKB-KW"/>
</dbReference>
<keyword evidence="5" id="KW-1185">Reference proteome</keyword>
<dbReference type="Gene3D" id="1.50.10.10">
    <property type="match status" value="1"/>
</dbReference>
<dbReference type="InterPro" id="IPR008928">
    <property type="entry name" value="6-hairpin_glycosidase_sf"/>
</dbReference>
<dbReference type="GO" id="GO:0005975">
    <property type="term" value="P:carbohydrate metabolic process"/>
    <property type="evidence" value="ECO:0007669"/>
    <property type="project" value="InterPro"/>
</dbReference>
<dbReference type="OrthoDB" id="231241at2"/>
<dbReference type="Proteomes" id="UP000178198">
    <property type="component" value="Chromosome"/>
</dbReference>
<dbReference type="AlphaFoldDB" id="A0A1D9PE93"/>
<evidence type="ECO:0000259" key="3">
    <source>
        <dbReference type="Pfam" id="PF22422"/>
    </source>
</evidence>
<feature type="domain" description="Mannosylglycerate hydrolase MGH1-like glycoside hydrolase" evidence="3">
    <location>
        <begin position="120"/>
        <end position="436"/>
    </location>
</feature>
<dbReference type="SUPFAM" id="SSF48208">
    <property type="entry name" value="Six-hairpin glycosidases"/>
    <property type="match status" value="1"/>
</dbReference>
<dbReference type="Pfam" id="PF03633">
    <property type="entry name" value="Glyco_hydro_65C"/>
    <property type="match status" value="1"/>
</dbReference>
<dbReference type="Pfam" id="PF22422">
    <property type="entry name" value="MGH1-like_GH"/>
    <property type="match status" value="1"/>
</dbReference>
<evidence type="ECO:0000313" key="4">
    <source>
        <dbReference type="EMBL" id="APA00907.1"/>
    </source>
</evidence>
<keyword evidence="1" id="KW-0732">Signal</keyword>
<dbReference type="PROSITE" id="PS51257">
    <property type="entry name" value="PROKAR_LIPOPROTEIN"/>
    <property type="match status" value="1"/>
</dbReference>
<dbReference type="KEGG" id="fcm:BIW12_07160"/>
<dbReference type="InterPro" id="IPR012341">
    <property type="entry name" value="6hp_glycosidase-like_sf"/>
</dbReference>
<feature type="signal peptide" evidence="1">
    <location>
        <begin position="1"/>
        <end position="26"/>
    </location>
</feature>
<sequence length="521" mass="61180">MLHQFKYKIIAFVIMIAAFSSCKSGAAHSKKGTAVILKADNYKHYVDYFNTMEEENLKFAIPNDSAWAWMEKNIPLFECPQQNFEEIYYYRWWTARKHIKKTPLGFGITEFLVDRSYADKYNLIACAVGHHINEFRWVHNPQYIEQDVKIWYRGNEGKPMNKLYKFSSWTADALYNRYLVNKDEKFLLDMYPDMVTDYAVWEKDRQRKDGLFWQHDVKDGMEESLSGGRKVQNARPTINSYMYGNAIAIAKMASMKGDKEVEAKFKAKADVLKQLIETKLWNSKSEFFETFTEKDTLAQVREAIGFIPWYFNLPQKDKGFEKAWEQIKDEKGFSAPFGLTTAERRSPRFRTHGTGTCEWDGAIWPFASSQTLTALANVLNNYNQNFVAKTDYFKQMNLYVESQYYRGRPYIGEYLDETTGYWLMGDRERSRYYNHSTFNDLMITGLVGLRPRADEKIEVNPLIPQDKWDWFCLDNVLYHGNIITILWDKTGEKYGKGKGFRIFKNGKEIAVSEKLQRVISE</sequence>
<keyword evidence="4" id="KW-0378">Hydrolase</keyword>
<evidence type="ECO:0000259" key="2">
    <source>
        <dbReference type="Pfam" id="PF03633"/>
    </source>
</evidence>
<evidence type="ECO:0000256" key="1">
    <source>
        <dbReference type="SAM" id="SignalP"/>
    </source>
</evidence>
<accession>A0A1D9PE93</accession>
<dbReference type="EMBL" id="CP017774">
    <property type="protein sequence ID" value="APA00907.1"/>
    <property type="molecule type" value="Genomic_DNA"/>
</dbReference>
<protein>
    <submittedName>
        <fullName evidence="4">Glycoside hydrolase</fullName>
    </submittedName>
</protein>
<dbReference type="InterPro" id="IPR005194">
    <property type="entry name" value="Glyco_hydro_65_C"/>
</dbReference>
<dbReference type="RefSeq" id="WP_071186208.1">
    <property type="nucleotide sequence ID" value="NZ_CP017774.1"/>
</dbReference>
<organism evidence="4 5">
    <name type="scientific">Flavobacterium commune</name>
    <dbReference type="NCBI Taxonomy" id="1306519"/>
    <lineage>
        <taxon>Bacteria</taxon>
        <taxon>Pseudomonadati</taxon>
        <taxon>Bacteroidota</taxon>
        <taxon>Flavobacteriia</taxon>
        <taxon>Flavobacteriales</taxon>
        <taxon>Flavobacteriaceae</taxon>
        <taxon>Flavobacterium</taxon>
    </lineage>
</organism>
<evidence type="ECO:0000313" key="5">
    <source>
        <dbReference type="Proteomes" id="UP000178198"/>
    </source>
</evidence>
<gene>
    <name evidence="4" type="ORF">BIW12_07160</name>
</gene>
<feature type="domain" description="Glycoside hydrolase family 65 C-terminal" evidence="2">
    <location>
        <begin position="453"/>
        <end position="510"/>
    </location>
</feature>
<feature type="chain" id="PRO_5009444495" evidence="1">
    <location>
        <begin position="27"/>
        <end position="521"/>
    </location>
</feature>
<name>A0A1D9PE93_9FLAO</name>
<dbReference type="STRING" id="1306519.BIW12_07160"/>
<proteinExistence type="predicted"/>